<dbReference type="EMBL" id="RQFA01000015">
    <property type="protein sequence ID" value="TGK37314.1"/>
    <property type="molecule type" value="Genomic_DNA"/>
</dbReference>
<dbReference type="RefSeq" id="WP_135594828.1">
    <property type="nucleotide sequence ID" value="NZ_RQEZ01000013.1"/>
</dbReference>
<proteinExistence type="predicted"/>
<dbReference type="AlphaFoldDB" id="A0A5F1YKQ3"/>
<evidence type="ECO:0000313" key="2">
    <source>
        <dbReference type="Proteomes" id="UP000298277"/>
    </source>
</evidence>
<sequence>MIHLSFWGMLLFYISCPFVSLYAEVSSYSFDSFLSDGLEQADREYESEFLFRGSSVFSRDDDSRFFSSSFSSSFVSSRFRVWRSFVSGGRLAGKRSAVSHSTSTSTSVSALRSWILSSSSAKFSDRRELLDADDPVFFYLEENRRLSFQWDFFLNVTCDPKIYLSRIHSFANSSGLEHGSASPENSDDGFGFFADCFAAVLRRGSSDSFSDPSFRCVNRFESRSGFVAFLPSFFSVEDPDIVLSLLKFHRYLSLLFHFPPNFAKGLILLC</sequence>
<comment type="caution">
    <text evidence="1">The sequence shown here is derived from an EMBL/GenBank/DDBJ whole genome shotgun (WGS) entry which is preliminary data.</text>
</comment>
<dbReference type="Proteomes" id="UP000298277">
    <property type="component" value="Unassembled WGS sequence"/>
</dbReference>
<evidence type="ECO:0000313" key="1">
    <source>
        <dbReference type="EMBL" id="TGK37314.1"/>
    </source>
</evidence>
<accession>A0A5F1YKQ3</accession>
<protein>
    <submittedName>
        <fullName evidence="1">Uncharacterized protein</fullName>
    </submittedName>
</protein>
<reference evidence="1" key="1">
    <citation type="journal article" date="2019" name="PLoS Negl. Trop. Dis.">
        <title>Revisiting the worldwide diversity of Leptospira species in the environment.</title>
        <authorList>
            <person name="Vincent A.T."/>
            <person name="Schiettekatte O."/>
            <person name="Bourhy P."/>
            <person name="Veyrier F.J."/>
            <person name="Picardeau M."/>
        </authorList>
    </citation>
    <scope>NUCLEOTIDE SEQUENCE [LARGE SCALE GENOMIC DNA]</scope>
    <source>
        <strain evidence="1">201800299</strain>
    </source>
</reference>
<keyword evidence="2" id="KW-1185">Reference proteome</keyword>
<organism evidence="1 2">
    <name type="scientific">Leptospira gomenensis</name>
    <dbReference type="NCBI Taxonomy" id="2484974"/>
    <lineage>
        <taxon>Bacteria</taxon>
        <taxon>Pseudomonadati</taxon>
        <taxon>Spirochaetota</taxon>
        <taxon>Spirochaetia</taxon>
        <taxon>Leptospirales</taxon>
        <taxon>Leptospiraceae</taxon>
        <taxon>Leptospira</taxon>
    </lineage>
</organism>
<dbReference type="OrthoDB" id="345739at2"/>
<name>A0A5F1YKQ3_9LEPT</name>
<gene>
    <name evidence="1" type="ORF">EHQ17_03780</name>
</gene>